<dbReference type="STRING" id="45351.A7SYZ5"/>
<feature type="compositionally biased region" description="Basic and acidic residues" evidence="1">
    <location>
        <begin position="120"/>
        <end position="132"/>
    </location>
</feature>
<feature type="region of interest" description="Disordered" evidence="1">
    <location>
        <begin position="263"/>
        <end position="299"/>
    </location>
</feature>
<feature type="region of interest" description="Disordered" evidence="1">
    <location>
        <begin position="22"/>
        <end position="146"/>
    </location>
</feature>
<dbReference type="AlphaFoldDB" id="A7SYZ5"/>
<organism evidence="3 4">
    <name type="scientific">Nematostella vectensis</name>
    <name type="common">Starlet sea anemone</name>
    <dbReference type="NCBI Taxonomy" id="45351"/>
    <lineage>
        <taxon>Eukaryota</taxon>
        <taxon>Metazoa</taxon>
        <taxon>Cnidaria</taxon>
        <taxon>Anthozoa</taxon>
        <taxon>Hexacorallia</taxon>
        <taxon>Actiniaria</taxon>
        <taxon>Edwardsiidae</taxon>
        <taxon>Nematostella</taxon>
    </lineage>
</organism>
<evidence type="ECO:0000313" key="4">
    <source>
        <dbReference type="Proteomes" id="UP000001593"/>
    </source>
</evidence>
<keyword evidence="2" id="KW-0732">Signal</keyword>
<proteinExistence type="predicted"/>
<accession>A7SYZ5</accession>
<reference evidence="3 4" key="1">
    <citation type="journal article" date="2007" name="Science">
        <title>Sea anemone genome reveals ancestral eumetazoan gene repertoire and genomic organization.</title>
        <authorList>
            <person name="Putnam N.H."/>
            <person name="Srivastava M."/>
            <person name="Hellsten U."/>
            <person name="Dirks B."/>
            <person name="Chapman J."/>
            <person name="Salamov A."/>
            <person name="Terry A."/>
            <person name="Shapiro H."/>
            <person name="Lindquist E."/>
            <person name="Kapitonov V.V."/>
            <person name="Jurka J."/>
            <person name="Genikhovich G."/>
            <person name="Grigoriev I.V."/>
            <person name="Lucas S.M."/>
            <person name="Steele R.E."/>
            <person name="Finnerty J.R."/>
            <person name="Technau U."/>
            <person name="Martindale M.Q."/>
            <person name="Rokhsar D.S."/>
        </authorList>
    </citation>
    <scope>NUCLEOTIDE SEQUENCE [LARGE SCALE GENOMIC DNA]</scope>
    <source>
        <strain evidence="4">CH2 X CH6</strain>
    </source>
</reference>
<evidence type="ECO:0000313" key="3">
    <source>
        <dbReference type="EMBL" id="EDO31073.1"/>
    </source>
</evidence>
<feature type="chain" id="PRO_5002712431" evidence="2">
    <location>
        <begin position="22"/>
        <end position="299"/>
    </location>
</feature>
<feature type="compositionally biased region" description="Basic and acidic residues" evidence="1">
    <location>
        <begin position="46"/>
        <end position="62"/>
    </location>
</feature>
<evidence type="ECO:0000256" key="1">
    <source>
        <dbReference type="SAM" id="MobiDB-lite"/>
    </source>
</evidence>
<protein>
    <submittedName>
        <fullName evidence="3">Uncharacterized protein</fullName>
    </submittedName>
</protein>
<dbReference type="Proteomes" id="UP000001593">
    <property type="component" value="Unassembled WGS sequence"/>
</dbReference>
<name>A7SYZ5_NEMVE</name>
<gene>
    <name evidence="3" type="ORF">NEMVEDRAFT_v1g233740</name>
</gene>
<dbReference type="HOGENOM" id="CLU_931566_0_0_1"/>
<keyword evidence="4" id="KW-1185">Reference proteome</keyword>
<feature type="compositionally biased region" description="Polar residues" evidence="1">
    <location>
        <begin position="263"/>
        <end position="282"/>
    </location>
</feature>
<sequence>MKLAFVFALVILVIFIACCDSKSTKKPSKSSKKSEIAKSEKHKSAKSHDKKDKSPKRHEEKHVKKSSIPTKKVVAVVKKAKSNTKKDSAHKPVISKSPKPKAMSKTKSKHKIAKKGKSGKAKDKAAKSEKSPKLSSSPANNVKQSSADMLKIPSDCSKLVQQYTNGEMVMFEYKAKMAKCLKHKDGEEIRATLNNLRYLNKARLLLHRVHLSLPTSKWTSGSRYRKVRIVWRGAMSQLRNSISSNNPPKTATAAVTCQWHNNFSPRQTSGNKLQTSNNSQWLKKTRHPNHPAMILLHSS</sequence>
<feature type="compositionally biased region" description="Basic residues" evidence="1">
    <location>
        <begin position="98"/>
        <end position="119"/>
    </location>
</feature>
<feature type="signal peptide" evidence="2">
    <location>
        <begin position="1"/>
        <end position="21"/>
    </location>
</feature>
<dbReference type="EMBL" id="DS469939">
    <property type="protein sequence ID" value="EDO31073.1"/>
    <property type="molecule type" value="Genomic_DNA"/>
</dbReference>
<dbReference type="PROSITE" id="PS51257">
    <property type="entry name" value="PROKAR_LIPOPROTEIN"/>
    <property type="match status" value="1"/>
</dbReference>
<evidence type="ECO:0000256" key="2">
    <source>
        <dbReference type="SAM" id="SignalP"/>
    </source>
</evidence>
<dbReference type="InParanoid" id="A7SYZ5"/>